<dbReference type="InterPro" id="IPR019887">
    <property type="entry name" value="Tscrpt_reg_AsnC/Lrp_C"/>
</dbReference>
<dbReference type="InParanoid" id="A0A3M0CGG2"/>
<dbReference type="GO" id="GO:0006355">
    <property type="term" value="P:regulation of DNA-templated transcription"/>
    <property type="evidence" value="ECO:0007669"/>
    <property type="project" value="UniProtKB-ARBA"/>
</dbReference>
<dbReference type="Pfam" id="PF01037">
    <property type="entry name" value="AsnC_trans_reg"/>
    <property type="match status" value="1"/>
</dbReference>
<dbReference type="GO" id="GO:0043565">
    <property type="term" value="F:sequence-specific DNA binding"/>
    <property type="evidence" value="ECO:0007669"/>
    <property type="project" value="InterPro"/>
</dbReference>
<dbReference type="InterPro" id="IPR011991">
    <property type="entry name" value="ArsR-like_HTH"/>
</dbReference>
<evidence type="ECO:0000256" key="2">
    <source>
        <dbReference type="ARBA" id="ARBA00023125"/>
    </source>
</evidence>
<accession>A0A3M0CGG2</accession>
<dbReference type="GO" id="GO:0043200">
    <property type="term" value="P:response to amino acid"/>
    <property type="evidence" value="ECO:0007669"/>
    <property type="project" value="TreeGrafter"/>
</dbReference>
<dbReference type="InterPro" id="IPR019885">
    <property type="entry name" value="Tscrpt_reg_HTH_AsnC-type_CS"/>
</dbReference>
<evidence type="ECO:0000259" key="5">
    <source>
        <dbReference type="PROSITE" id="PS50956"/>
    </source>
</evidence>
<organism evidence="6 7">
    <name type="scientific">Eilatimonas milleporae</name>
    <dbReference type="NCBI Taxonomy" id="911205"/>
    <lineage>
        <taxon>Bacteria</taxon>
        <taxon>Pseudomonadati</taxon>
        <taxon>Pseudomonadota</taxon>
        <taxon>Alphaproteobacteria</taxon>
        <taxon>Kordiimonadales</taxon>
        <taxon>Kordiimonadaceae</taxon>
        <taxon>Eilatimonas</taxon>
    </lineage>
</organism>
<dbReference type="GO" id="GO:0005829">
    <property type="term" value="C:cytosol"/>
    <property type="evidence" value="ECO:0007669"/>
    <property type="project" value="TreeGrafter"/>
</dbReference>
<evidence type="ECO:0000256" key="3">
    <source>
        <dbReference type="ARBA" id="ARBA00023163"/>
    </source>
</evidence>
<dbReference type="Gene3D" id="3.30.70.920">
    <property type="match status" value="1"/>
</dbReference>
<evidence type="ECO:0000313" key="7">
    <source>
        <dbReference type="Proteomes" id="UP000271227"/>
    </source>
</evidence>
<feature type="domain" description="HTH asnC-type" evidence="5">
    <location>
        <begin position="34"/>
        <end position="98"/>
    </location>
</feature>
<evidence type="ECO:0000313" key="6">
    <source>
        <dbReference type="EMBL" id="RMB08075.1"/>
    </source>
</evidence>
<dbReference type="EMBL" id="REFR01000011">
    <property type="protein sequence ID" value="RMB08075.1"/>
    <property type="molecule type" value="Genomic_DNA"/>
</dbReference>
<dbReference type="Gene3D" id="1.10.10.10">
    <property type="entry name" value="Winged helix-like DNA-binding domain superfamily/Winged helix DNA-binding domain"/>
    <property type="match status" value="1"/>
</dbReference>
<feature type="region of interest" description="Disordered" evidence="4">
    <location>
        <begin position="1"/>
        <end position="38"/>
    </location>
</feature>
<dbReference type="PROSITE" id="PS50956">
    <property type="entry name" value="HTH_ASNC_2"/>
    <property type="match status" value="1"/>
</dbReference>
<keyword evidence="1" id="KW-0805">Transcription regulation</keyword>
<keyword evidence="3" id="KW-0804">Transcription</keyword>
<keyword evidence="2" id="KW-0238">DNA-binding</keyword>
<dbReference type="Proteomes" id="UP000271227">
    <property type="component" value="Unassembled WGS sequence"/>
</dbReference>
<dbReference type="AlphaFoldDB" id="A0A3M0CGG2"/>
<dbReference type="InterPro" id="IPR036388">
    <property type="entry name" value="WH-like_DNA-bd_sf"/>
</dbReference>
<sequence length="181" mass="20903">MSERDHPGRDPRAADNRDLDNRAPDNSDRDNRGLDPHDRRLLALVQRNNRRSHDALAAELNLSASAVRRRLKRLRDEGVIVGDVSIVEPGRRMVTVITSIRLLRETHAVYEAFKRRMRDSNAVAQCYTVSGEADFIVIAHFDDLKRYEEWIDRYILTDDAVQRSETNIVYSRVKYETAVSV</sequence>
<keyword evidence="7" id="KW-1185">Reference proteome</keyword>
<dbReference type="SUPFAM" id="SSF46785">
    <property type="entry name" value="Winged helix' DNA-binding domain"/>
    <property type="match status" value="1"/>
</dbReference>
<evidence type="ECO:0000256" key="4">
    <source>
        <dbReference type="SAM" id="MobiDB-lite"/>
    </source>
</evidence>
<gene>
    <name evidence="6" type="ORF">BXY39_2171</name>
</gene>
<comment type="caution">
    <text evidence="6">The sequence shown here is derived from an EMBL/GenBank/DDBJ whole genome shotgun (WGS) entry which is preliminary data.</text>
</comment>
<dbReference type="PRINTS" id="PR00033">
    <property type="entry name" value="HTHASNC"/>
</dbReference>
<dbReference type="InterPro" id="IPR000485">
    <property type="entry name" value="AsnC-type_HTH_dom"/>
</dbReference>
<dbReference type="CDD" id="cd00090">
    <property type="entry name" value="HTH_ARSR"/>
    <property type="match status" value="1"/>
</dbReference>
<dbReference type="InterPro" id="IPR011008">
    <property type="entry name" value="Dimeric_a/b-barrel"/>
</dbReference>
<dbReference type="PANTHER" id="PTHR30154:SF34">
    <property type="entry name" value="TRANSCRIPTIONAL REGULATOR AZLB"/>
    <property type="match status" value="1"/>
</dbReference>
<protein>
    <submittedName>
        <fullName evidence="6">AsnC family transcriptional regulator</fullName>
    </submittedName>
</protein>
<dbReference type="SMART" id="SM00344">
    <property type="entry name" value="HTH_ASNC"/>
    <property type="match status" value="1"/>
</dbReference>
<name>A0A3M0CGG2_9PROT</name>
<evidence type="ECO:0000256" key="1">
    <source>
        <dbReference type="ARBA" id="ARBA00023015"/>
    </source>
</evidence>
<dbReference type="InterPro" id="IPR036390">
    <property type="entry name" value="WH_DNA-bd_sf"/>
</dbReference>
<dbReference type="PROSITE" id="PS00519">
    <property type="entry name" value="HTH_ASNC_1"/>
    <property type="match status" value="1"/>
</dbReference>
<dbReference type="SUPFAM" id="SSF54909">
    <property type="entry name" value="Dimeric alpha+beta barrel"/>
    <property type="match status" value="1"/>
</dbReference>
<dbReference type="Pfam" id="PF13412">
    <property type="entry name" value="HTH_24"/>
    <property type="match status" value="1"/>
</dbReference>
<dbReference type="PANTHER" id="PTHR30154">
    <property type="entry name" value="LEUCINE-RESPONSIVE REGULATORY PROTEIN"/>
    <property type="match status" value="1"/>
</dbReference>
<reference evidence="6 7" key="1">
    <citation type="submission" date="2018-10" db="EMBL/GenBank/DDBJ databases">
        <title>Genomic Encyclopedia of Archaeal and Bacterial Type Strains, Phase II (KMG-II): from individual species to whole genera.</title>
        <authorList>
            <person name="Goeker M."/>
        </authorList>
    </citation>
    <scope>NUCLEOTIDE SEQUENCE [LARGE SCALE GENOMIC DNA]</scope>
    <source>
        <strain evidence="6 7">DSM 25217</strain>
    </source>
</reference>
<dbReference type="RefSeq" id="WP_170163766.1">
    <property type="nucleotide sequence ID" value="NZ_REFR01000011.1"/>
</dbReference>
<proteinExistence type="predicted"/>
<dbReference type="InterPro" id="IPR019888">
    <property type="entry name" value="Tscrpt_reg_AsnC-like"/>
</dbReference>